<proteinExistence type="predicted"/>
<dbReference type="AlphaFoldDB" id="A0A0H3AE50"/>
<name>A0A0H3AE50_VIBC3</name>
<dbReference type="InterPro" id="IPR014543">
    <property type="entry name" value="UCP028291"/>
</dbReference>
<dbReference type="Proteomes" id="UP000000249">
    <property type="component" value="Chromosome 2"/>
</dbReference>
<evidence type="ECO:0008006" key="3">
    <source>
        <dbReference type="Google" id="ProtNLM"/>
    </source>
</evidence>
<gene>
    <name evidence="1" type="ordered locus">VC0395_0995</name>
</gene>
<dbReference type="PATRIC" id="fig|345073.21.peg.3032"/>
<dbReference type="Pfam" id="PF09981">
    <property type="entry name" value="DUF2218"/>
    <property type="match status" value="1"/>
</dbReference>
<dbReference type="PIRSF" id="PIRSF028291">
    <property type="entry name" value="UCP028291"/>
    <property type="match status" value="1"/>
</dbReference>
<dbReference type="OrthoDB" id="9806511at2"/>
<dbReference type="EMBL" id="CP000626">
    <property type="protein sequence ID" value="ABQ19040.1"/>
    <property type="molecule type" value="Genomic_DNA"/>
</dbReference>
<dbReference type="KEGG" id="vcr:VC395_A0270"/>
<organism evidence="1 2">
    <name type="scientific">Vibrio cholerae serotype O1 (strain ATCC 39541 / Classical Ogawa 395 / O395)</name>
    <dbReference type="NCBI Taxonomy" id="345073"/>
    <lineage>
        <taxon>Bacteria</taxon>
        <taxon>Pseudomonadati</taxon>
        <taxon>Pseudomonadota</taxon>
        <taxon>Gammaproteobacteria</taxon>
        <taxon>Vibrionales</taxon>
        <taxon>Vibrionaceae</taxon>
        <taxon>Vibrio</taxon>
    </lineage>
</organism>
<reference evidence="1 2" key="1">
    <citation type="submission" date="2007-03" db="EMBL/GenBank/DDBJ databases">
        <authorList>
            <person name="Heidelberg J."/>
        </authorList>
    </citation>
    <scope>NUCLEOTIDE SEQUENCE [LARGE SCALE GENOMIC DNA]</scope>
    <source>
        <strain evidence="2">ATCC 39541 / Classical Ogawa 395 / O395</strain>
    </source>
</reference>
<dbReference type="eggNOG" id="COG3553">
    <property type="taxonomic scope" value="Bacteria"/>
</dbReference>
<dbReference type="RefSeq" id="WP_000098212.1">
    <property type="nucleotide sequence ID" value="NC_009456.1"/>
</dbReference>
<dbReference type="Gene3D" id="3.30.310.50">
    <property type="entry name" value="Alpha-D-phosphohexomutase, C-terminal domain"/>
    <property type="match status" value="1"/>
</dbReference>
<sequence>MSSQFQALYQSQATLHSEHVVKYLVTLCRHFARKVPATWDETQGQIEFPVGVTTLTVCEKNQTLTFVCQGDSEQNVAAQRAVIDSHIDMFSRRESIALEWQATSLA</sequence>
<dbReference type="KEGG" id="vco:VC0395_0995"/>
<evidence type="ECO:0000313" key="2">
    <source>
        <dbReference type="Proteomes" id="UP000000249"/>
    </source>
</evidence>
<evidence type="ECO:0000313" key="1">
    <source>
        <dbReference type="EMBL" id="ABQ19040.1"/>
    </source>
</evidence>
<protein>
    <recommendedName>
        <fullName evidence="3">DUF2218 domain-containing protein</fullName>
    </recommendedName>
</protein>
<accession>A0A0H3AE50</accession>